<accession>A0AAE0FFL9</accession>
<sequence>LYEWLAGALINTSGLGAEVSEVEESGEDRYELSNGRRGANAKGTQAQSRIKKLARFMVQAAEAITDGNLPKPKPSYATAPAAASVGTKGE</sequence>
<feature type="region of interest" description="Disordered" evidence="1">
    <location>
        <begin position="21"/>
        <end position="45"/>
    </location>
</feature>
<proteinExistence type="predicted"/>
<reference evidence="2 3" key="1">
    <citation type="journal article" date="2015" name="Genome Biol. Evol.">
        <title>Comparative Genomics of a Bacterivorous Green Alga Reveals Evolutionary Causalities and Consequences of Phago-Mixotrophic Mode of Nutrition.</title>
        <authorList>
            <person name="Burns J.A."/>
            <person name="Paasch A."/>
            <person name="Narechania A."/>
            <person name="Kim E."/>
        </authorList>
    </citation>
    <scope>NUCLEOTIDE SEQUENCE [LARGE SCALE GENOMIC DNA]</scope>
    <source>
        <strain evidence="2 3">PLY_AMNH</strain>
    </source>
</reference>
<dbReference type="AlphaFoldDB" id="A0AAE0FFL9"/>
<organism evidence="2 3">
    <name type="scientific">Cymbomonas tetramitiformis</name>
    <dbReference type="NCBI Taxonomy" id="36881"/>
    <lineage>
        <taxon>Eukaryota</taxon>
        <taxon>Viridiplantae</taxon>
        <taxon>Chlorophyta</taxon>
        <taxon>Pyramimonadophyceae</taxon>
        <taxon>Pyramimonadales</taxon>
        <taxon>Pyramimonadaceae</taxon>
        <taxon>Cymbomonas</taxon>
    </lineage>
</organism>
<dbReference type="EMBL" id="LGRX02019520">
    <property type="protein sequence ID" value="KAK3258456.1"/>
    <property type="molecule type" value="Genomic_DNA"/>
</dbReference>
<evidence type="ECO:0000256" key="1">
    <source>
        <dbReference type="SAM" id="MobiDB-lite"/>
    </source>
</evidence>
<gene>
    <name evidence="2" type="ORF">CYMTET_32495</name>
</gene>
<comment type="caution">
    <text evidence="2">The sequence shown here is derived from an EMBL/GenBank/DDBJ whole genome shotgun (WGS) entry which is preliminary data.</text>
</comment>
<feature type="non-terminal residue" evidence="2">
    <location>
        <position position="1"/>
    </location>
</feature>
<dbReference type="Proteomes" id="UP001190700">
    <property type="component" value="Unassembled WGS sequence"/>
</dbReference>
<evidence type="ECO:0000313" key="3">
    <source>
        <dbReference type="Proteomes" id="UP001190700"/>
    </source>
</evidence>
<name>A0AAE0FFL9_9CHLO</name>
<protein>
    <submittedName>
        <fullName evidence="2">Uncharacterized protein</fullName>
    </submittedName>
</protein>
<feature type="region of interest" description="Disordered" evidence="1">
    <location>
        <begin position="67"/>
        <end position="90"/>
    </location>
</feature>
<keyword evidence="3" id="KW-1185">Reference proteome</keyword>
<evidence type="ECO:0000313" key="2">
    <source>
        <dbReference type="EMBL" id="KAK3258456.1"/>
    </source>
</evidence>